<dbReference type="CDD" id="cd03254">
    <property type="entry name" value="ABCC_Glucan_exporter_like"/>
    <property type="match status" value="1"/>
</dbReference>
<evidence type="ECO:0000256" key="1">
    <source>
        <dbReference type="ARBA" id="ARBA00004651"/>
    </source>
</evidence>
<keyword evidence="2" id="KW-0813">Transport</keyword>
<dbReference type="SUPFAM" id="SSF90123">
    <property type="entry name" value="ABC transporter transmembrane region"/>
    <property type="match status" value="1"/>
</dbReference>
<proteinExistence type="predicted"/>
<dbReference type="InterPro" id="IPR003593">
    <property type="entry name" value="AAA+_ATPase"/>
</dbReference>
<evidence type="ECO:0000256" key="6">
    <source>
        <dbReference type="ARBA" id="ARBA00022840"/>
    </source>
</evidence>
<evidence type="ECO:0000313" key="12">
    <source>
        <dbReference type="EMBL" id="AKI96548.1"/>
    </source>
</evidence>
<dbReference type="STRING" id="1330330.IX53_00485"/>
<dbReference type="PANTHER" id="PTHR43394">
    <property type="entry name" value="ATP-DEPENDENT PERMEASE MDL1, MITOCHONDRIAL"/>
    <property type="match status" value="1"/>
</dbReference>
<dbReference type="PROSITE" id="PS50929">
    <property type="entry name" value="ABC_TM1F"/>
    <property type="match status" value="1"/>
</dbReference>
<organism evidence="12 13">
    <name type="scientific">Kosmotoga pacifica</name>
    <dbReference type="NCBI Taxonomy" id="1330330"/>
    <lineage>
        <taxon>Bacteria</taxon>
        <taxon>Thermotogati</taxon>
        <taxon>Thermotogota</taxon>
        <taxon>Thermotogae</taxon>
        <taxon>Kosmotogales</taxon>
        <taxon>Kosmotogaceae</taxon>
        <taxon>Kosmotoga</taxon>
    </lineage>
</organism>
<gene>
    <name evidence="12" type="ORF">IX53_00485</name>
</gene>
<dbReference type="OrthoDB" id="40044at2"/>
<dbReference type="FunFam" id="3.40.50.300:FF:000221">
    <property type="entry name" value="Multidrug ABC transporter ATP-binding protein"/>
    <property type="match status" value="1"/>
</dbReference>
<evidence type="ECO:0000259" key="11">
    <source>
        <dbReference type="PROSITE" id="PS50929"/>
    </source>
</evidence>
<dbReference type="GO" id="GO:0016887">
    <property type="term" value="F:ATP hydrolysis activity"/>
    <property type="evidence" value="ECO:0007669"/>
    <property type="project" value="InterPro"/>
</dbReference>
<keyword evidence="3" id="KW-1003">Cell membrane</keyword>
<keyword evidence="5" id="KW-0547">Nucleotide-binding</keyword>
<dbReference type="Proteomes" id="UP000035159">
    <property type="component" value="Chromosome"/>
</dbReference>
<accession>A0A0G2ZCS4</accession>
<evidence type="ECO:0000256" key="3">
    <source>
        <dbReference type="ARBA" id="ARBA00022475"/>
    </source>
</evidence>
<feature type="transmembrane region" description="Helical" evidence="9">
    <location>
        <begin position="129"/>
        <end position="150"/>
    </location>
</feature>
<comment type="subcellular location">
    <subcellularLocation>
        <location evidence="1">Cell membrane</location>
        <topology evidence="1">Multi-pass membrane protein</topology>
    </subcellularLocation>
</comment>
<dbReference type="KEGG" id="kpf:IX53_00485"/>
<evidence type="ECO:0000256" key="7">
    <source>
        <dbReference type="ARBA" id="ARBA00022989"/>
    </source>
</evidence>
<feature type="transmembrane region" description="Helical" evidence="9">
    <location>
        <begin position="307"/>
        <end position="331"/>
    </location>
</feature>
<dbReference type="CDD" id="cd18544">
    <property type="entry name" value="ABC_6TM_TmrA_like"/>
    <property type="match status" value="1"/>
</dbReference>
<dbReference type="Pfam" id="PF00005">
    <property type="entry name" value="ABC_tran"/>
    <property type="match status" value="1"/>
</dbReference>
<evidence type="ECO:0000256" key="2">
    <source>
        <dbReference type="ARBA" id="ARBA00022448"/>
    </source>
</evidence>
<dbReference type="PROSITE" id="PS00211">
    <property type="entry name" value="ABC_TRANSPORTER_1"/>
    <property type="match status" value="1"/>
</dbReference>
<evidence type="ECO:0000259" key="10">
    <source>
        <dbReference type="PROSITE" id="PS50893"/>
    </source>
</evidence>
<dbReference type="PROSITE" id="PS50893">
    <property type="entry name" value="ABC_TRANSPORTER_2"/>
    <property type="match status" value="1"/>
</dbReference>
<feature type="transmembrane region" description="Helical" evidence="9">
    <location>
        <begin position="337"/>
        <end position="357"/>
    </location>
</feature>
<keyword evidence="8 9" id="KW-0472">Membrane</keyword>
<dbReference type="PANTHER" id="PTHR43394:SF1">
    <property type="entry name" value="ATP-BINDING CASSETTE SUB-FAMILY B MEMBER 10, MITOCHONDRIAL"/>
    <property type="match status" value="1"/>
</dbReference>
<evidence type="ECO:0000256" key="5">
    <source>
        <dbReference type="ARBA" id="ARBA00022741"/>
    </source>
</evidence>
<feature type="transmembrane region" description="Helical" evidence="9">
    <location>
        <begin position="31"/>
        <end position="55"/>
    </location>
</feature>
<dbReference type="PATRIC" id="fig|1330330.3.peg.91"/>
<dbReference type="SMART" id="SM00382">
    <property type="entry name" value="AAA"/>
    <property type="match status" value="1"/>
</dbReference>
<evidence type="ECO:0000256" key="8">
    <source>
        <dbReference type="ARBA" id="ARBA00023136"/>
    </source>
</evidence>
<feature type="transmembrane region" description="Helical" evidence="9">
    <location>
        <begin position="227"/>
        <end position="250"/>
    </location>
</feature>
<dbReference type="GO" id="GO:0005524">
    <property type="term" value="F:ATP binding"/>
    <property type="evidence" value="ECO:0007669"/>
    <property type="project" value="UniProtKB-KW"/>
</dbReference>
<dbReference type="InterPro" id="IPR039421">
    <property type="entry name" value="Type_1_exporter"/>
</dbReference>
<evidence type="ECO:0000256" key="4">
    <source>
        <dbReference type="ARBA" id="ARBA00022692"/>
    </source>
</evidence>
<dbReference type="SUPFAM" id="SSF52540">
    <property type="entry name" value="P-loop containing nucleoside triphosphate hydrolases"/>
    <property type="match status" value="1"/>
</dbReference>
<evidence type="ECO:0000256" key="9">
    <source>
        <dbReference type="SAM" id="Phobius"/>
    </source>
</evidence>
<keyword evidence="6 12" id="KW-0067">ATP-binding</keyword>
<dbReference type="Gene3D" id="3.40.50.300">
    <property type="entry name" value="P-loop containing nucleotide triphosphate hydrolases"/>
    <property type="match status" value="1"/>
</dbReference>
<dbReference type="GO" id="GO:0015421">
    <property type="term" value="F:ABC-type oligopeptide transporter activity"/>
    <property type="evidence" value="ECO:0007669"/>
    <property type="project" value="TreeGrafter"/>
</dbReference>
<name>A0A0G2ZCS4_9BACT</name>
<dbReference type="RefSeq" id="WP_047753683.1">
    <property type="nucleotide sequence ID" value="NZ_CAJUHA010000002.1"/>
</dbReference>
<dbReference type="PRINTS" id="PR00173">
    <property type="entry name" value="EDTRNSPORT"/>
</dbReference>
<dbReference type="InterPro" id="IPR003439">
    <property type="entry name" value="ABC_transporter-like_ATP-bd"/>
</dbReference>
<dbReference type="Pfam" id="PF00664">
    <property type="entry name" value="ABC_membrane"/>
    <property type="match status" value="1"/>
</dbReference>
<dbReference type="InterPro" id="IPR036640">
    <property type="entry name" value="ABC1_TM_sf"/>
</dbReference>
<keyword evidence="7 9" id="KW-1133">Transmembrane helix</keyword>
<dbReference type="EMBL" id="CP011232">
    <property type="protein sequence ID" value="AKI96548.1"/>
    <property type="molecule type" value="Genomic_DNA"/>
</dbReference>
<protein>
    <submittedName>
        <fullName evidence="12">ABC transporter ATP-binding protein</fullName>
    </submittedName>
</protein>
<keyword evidence="13" id="KW-1185">Reference proteome</keyword>
<keyword evidence="4 9" id="KW-0812">Transmembrane</keyword>
<dbReference type="InterPro" id="IPR027417">
    <property type="entry name" value="P-loop_NTPase"/>
</dbReference>
<dbReference type="InterPro" id="IPR011527">
    <property type="entry name" value="ABC1_TM_dom"/>
</dbReference>
<dbReference type="AlphaFoldDB" id="A0A0G2ZCS4"/>
<reference evidence="12 13" key="1">
    <citation type="submission" date="2015-04" db="EMBL/GenBank/DDBJ databases">
        <title>Complete Genome Sequence of Kosmotoga pacifica SLHLJ1.</title>
        <authorList>
            <person name="Jiang L.J."/>
            <person name="Shao Z.Z."/>
            <person name="Jebbar M."/>
        </authorList>
    </citation>
    <scope>NUCLEOTIDE SEQUENCE [LARGE SCALE GENOMIC DNA]</scope>
    <source>
        <strain evidence="12 13">SLHLJ1</strain>
    </source>
</reference>
<evidence type="ECO:0000313" key="13">
    <source>
        <dbReference type="Proteomes" id="UP000035159"/>
    </source>
</evidence>
<dbReference type="GO" id="GO:0005886">
    <property type="term" value="C:plasma membrane"/>
    <property type="evidence" value="ECO:0007669"/>
    <property type="project" value="UniProtKB-SubCell"/>
</dbReference>
<feature type="domain" description="ABC transporter" evidence="10">
    <location>
        <begin position="405"/>
        <end position="639"/>
    </location>
</feature>
<feature type="domain" description="ABC transmembrane type-1" evidence="11">
    <location>
        <begin position="36"/>
        <end position="372"/>
    </location>
</feature>
<sequence length="647" mass="74136">MPQSVYAESEEKYKVEDWSIIKRLWKYVRPYTWLFIVAILLIMISAALDLIFPYLSKVAIDDYMNADHAYTVEAINGNIHFMKDPKGTFHLKQLEDGSYVITDGTNNYTVSPETLRELRSSDLEGLTKIVIYMILTLIAMFIAVYLQVYLTNYMGQKITHNIRMDLFKHLMRLPMRYFDTTPSGRLSTRIANDTKNLAEFFSSVITSLVKDVVLLVGIIVVMLKMSFYLGTISLLILPLILVSTLVFRYFDRIAYRKVRTRLAIINAFLAEHISGMSVIQIFNQEKRKAEEFDNVNKSHYKSLMEQLMVFAVFRPLMDLLYYLAIAAIVWFGAKGILAGKVGFGVLYAFTSYVEMFFRPLRDIAEKYDIVQNALASAEKIYRIMDEQEEEYNEDQPAVETLKGELAFKNVWFAYDGENYVLKNITFHVKSGEKIAIVGETGAGKTSIISILNGLYKIQRGDILIDGRSLYEYNLQTLRKKLGIVLQDVFLFSGTVLDNIRLFDSKIPKGRVHEVVRYIGAERFINRLPNGYETEILERAGTLSAGERQLIALARAVLYDADILVLDEATANIDTETEAIIQQAMEKISHRKTVITIAHRLSTIRNSDRILVIHKGNLVEEGTHEELMKLGGIYYDLYRLQYELGDIA</sequence>
<dbReference type="InterPro" id="IPR017871">
    <property type="entry name" value="ABC_transporter-like_CS"/>
</dbReference>
<feature type="transmembrane region" description="Helical" evidence="9">
    <location>
        <begin position="197"/>
        <end position="221"/>
    </location>
</feature>
<dbReference type="Gene3D" id="1.20.1560.10">
    <property type="entry name" value="ABC transporter type 1, transmembrane domain"/>
    <property type="match status" value="1"/>
</dbReference>